<dbReference type="RefSeq" id="WP_061143362.1">
    <property type="nucleotide sequence ID" value="NZ_LNNH01000033.1"/>
</dbReference>
<evidence type="ECO:0000313" key="1">
    <source>
        <dbReference type="EMBL" id="KWW16439.1"/>
    </source>
</evidence>
<name>A0A125QRI7_9BACI</name>
<keyword evidence="2" id="KW-1185">Reference proteome</keyword>
<dbReference type="Proteomes" id="UP000064189">
    <property type="component" value="Unassembled WGS sequence"/>
</dbReference>
<gene>
    <name evidence="1" type="ORF">AS888_00190</name>
</gene>
<comment type="caution">
    <text evidence="1">The sequence shown here is derived from an EMBL/GenBank/DDBJ whole genome shotgun (WGS) entry which is preliminary data.</text>
</comment>
<protein>
    <submittedName>
        <fullName evidence="1">Uncharacterized protein</fullName>
    </submittedName>
</protein>
<dbReference type="EMBL" id="LNNH01000033">
    <property type="protein sequence ID" value="KWW16439.1"/>
    <property type="molecule type" value="Genomic_DNA"/>
</dbReference>
<reference evidence="1 2" key="1">
    <citation type="submission" date="2015-11" db="EMBL/GenBank/DDBJ databases">
        <title>Genome Sequence of Bacillus simplex strain VanAntwerpen2.</title>
        <authorList>
            <person name="Couger M.B."/>
        </authorList>
    </citation>
    <scope>NUCLEOTIDE SEQUENCE [LARGE SCALE GENOMIC DNA]</scope>
    <source>
        <strain evidence="1 2">VanAntwerpen02</strain>
    </source>
</reference>
<organism evidence="1 2">
    <name type="scientific">Peribacillus simplex</name>
    <dbReference type="NCBI Taxonomy" id="1478"/>
    <lineage>
        <taxon>Bacteria</taxon>
        <taxon>Bacillati</taxon>
        <taxon>Bacillota</taxon>
        <taxon>Bacilli</taxon>
        <taxon>Bacillales</taxon>
        <taxon>Bacillaceae</taxon>
        <taxon>Peribacillus</taxon>
    </lineage>
</organism>
<proteinExistence type="predicted"/>
<accession>A0A125QRI7</accession>
<dbReference type="AlphaFoldDB" id="A0A125QRI7"/>
<evidence type="ECO:0000313" key="2">
    <source>
        <dbReference type="Proteomes" id="UP000064189"/>
    </source>
</evidence>
<sequence length="116" mass="14066">MNERLMEFLLRHEVTRLSGVKKQVYEFIVNEEDFLASKADTVDQFMRLLVKHSPPRLAARHFNMPYGEIIRFMNEIEAELNERLEERCKKVKWLDCTEKDQQAFVEYHRKLFLFVN</sequence>